<feature type="transmembrane region" description="Helical" evidence="1">
    <location>
        <begin position="15"/>
        <end position="36"/>
    </location>
</feature>
<feature type="transmembrane region" description="Helical" evidence="1">
    <location>
        <begin position="42"/>
        <end position="61"/>
    </location>
</feature>
<evidence type="ECO:0000256" key="1">
    <source>
        <dbReference type="SAM" id="Phobius"/>
    </source>
</evidence>
<reference evidence="2" key="1">
    <citation type="submission" date="2019-11" db="EMBL/GenBank/DDBJ databases">
        <authorList>
            <person name="Feng L."/>
        </authorList>
    </citation>
    <scope>NUCLEOTIDE SEQUENCE</scope>
    <source>
        <strain evidence="2">CbolteaeLFYP116</strain>
    </source>
</reference>
<dbReference type="GeneID" id="23112013"/>
<sequence length="84" mass="9838">MLKNKDEKDAMFDRFLKLITFCCAIVVIGKILNVVIVNKVLLDFVMFLIVTYFTCCVAFIMKKIPVTNYIFNVIESRAQLYKFQ</sequence>
<gene>
    <name evidence="2" type="ORF">CBLFYP116_01405</name>
</gene>
<keyword evidence="1" id="KW-0472">Membrane</keyword>
<protein>
    <submittedName>
        <fullName evidence="2">Uncharacterized protein</fullName>
    </submittedName>
</protein>
<keyword evidence="1" id="KW-0812">Transmembrane</keyword>
<name>A0A6N2SXA2_9FIRM</name>
<organism evidence="2">
    <name type="scientific">Enterocloster bolteae</name>
    <dbReference type="NCBI Taxonomy" id="208479"/>
    <lineage>
        <taxon>Bacteria</taxon>
        <taxon>Bacillati</taxon>
        <taxon>Bacillota</taxon>
        <taxon>Clostridia</taxon>
        <taxon>Lachnospirales</taxon>
        <taxon>Lachnospiraceae</taxon>
        <taxon>Enterocloster</taxon>
    </lineage>
</organism>
<dbReference type="EMBL" id="CACRTF010000010">
    <property type="protein sequence ID" value="VYS98217.1"/>
    <property type="molecule type" value="Genomic_DNA"/>
</dbReference>
<dbReference type="RefSeq" id="WP_002574442.1">
    <property type="nucleotide sequence ID" value="NZ_BAABZS010000001.1"/>
</dbReference>
<evidence type="ECO:0000313" key="2">
    <source>
        <dbReference type="EMBL" id="VYS98217.1"/>
    </source>
</evidence>
<proteinExistence type="predicted"/>
<dbReference type="AlphaFoldDB" id="A0A6N2SXA2"/>
<accession>A0A6N2SXA2</accession>
<keyword evidence="1" id="KW-1133">Transmembrane helix</keyword>